<dbReference type="InterPro" id="IPR025392">
    <property type="entry name" value="DUF4124"/>
</dbReference>
<evidence type="ECO:0000313" key="5">
    <source>
        <dbReference type="Proteomes" id="UP000095143"/>
    </source>
</evidence>
<evidence type="ECO:0000259" key="3">
    <source>
        <dbReference type="Pfam" id="PF13511"/>
    </source>
</evidence>
<dbReference type="Pfam" id="PF13511">
    <property type="entry name" value="DUF4124"/>
    <property type="match status" value="1"/>
</dbReference>
<dbReference type="EMBL" id="MDEN01000066">
    <property type="protein sequence ID" value="OCX15776.1"/>
    <property type="molecule type" value="Genomic_DNA"/>
</dbReference>
<protein>
    <submittedName>
        <fullName evidence="4">Penicillin-binding protein</fullName>
    </submittedName>
</protein>
<sequence length="214" mass="24216">MSADLKHFCRLAIALCLLFGVSQSALSQVYTYVDADGNRVFTDQPHRNAKKVDIAPTNRVDQPAKAPSRPSKPKPAAGPIFHYQLLRILAPEPDSTIRDIEGNLNVTVSNEPELQPDHLYRLLLDSKPYGEPTRSPVFPLTNIDRGTHQLSVEIIDQYGRVLERTPNQPFHLIRISLAQKRLAQPCKTDDYGVRPECPLKDKPEEESSFFPFFR</sequence>
<feature type="compositionally biased region" description="Low complexity" evidence="1">
    <location>
        <begin position="63"/>
        <end position="77"/>
    </location>
</feature>
<dbReference type="Proteomes" id="UP000095143">
    <property type="component" value="Unassembled WGS sequence"/>
</dbReference>
<proteinExistence type="predicted"/>
<reference evidence="4 5" key="1">
    <citation type="submission" date="2016-08" db="EMBL/GenBank/DDBJ databases">
        <title>Whole genome sequence of Pseudomonas graminis strain UASWS1507, a potential biological control agent for agriculture.</title>
        <authorList>
            <person name="Crovadore J."/>
            <person name="Calmin G."/>
            <person name="Chablais R."/>
            <person name="Cochard B."/>
            <person name="Lefort F."/>
        </authorList>
    </citation>
    <scope>NUCLEOTIDE SEQUENCE [LARGE SCALE GENOMIC DNA]</scope>
    <source>
        <strain evidence="4 5">UASWS1507</strain>
    </source>
</reference>
<accession>A0A1C2DM95</accession>
<feature type="chain" id="PRO_5008659625" evidence="2">
    <location>
        <begin position="28"/>
        <end position="214"/>
    </location>
</feature>
<keyword evidence="2" id="KW-0732">Signal</keyword>
<comment type="caution">
    <text evidence="4">The sequence shown here is derived from an EMBL/GenBank/DDBJ whole genome shotgun (WGS) entry which is preliminary data.</text>
</comment>
<evidence type="ECO:0000256" key="1">
    <source>
        <dbReference type="SAM" id="MobiDB-lite"/>
    </source>
</evidence>
<dbReference type="RefSeq" id="WP_065991044.1">
    <property type="nucleotide sequence ID" value="NZ_MDEN01000066.1"/>
</dbReference>
<evidence type="ECO:0000313" key="4">
    <source>
        <dbReference type="EMBL" id="OCX15776.1"/>
    </source>
</evidence>
<feature type="region of interest" description="Disordered" evidence="1">
    <location>
        <begin position="41"/>
        <end position="77"/>
    </location>
</feature>
<organism evidence="4 5">
    <name type="scientific">Pseudomonas graminis</name>
    <dbReference type="NCBI Taxonomy" id="158627"/>
    <lineage>
        <taxon>Bacteria</taxon>
        <taxon>Pseudomonadati</taxon>
        <taxon>Pseudomonadota</taxon>
        <taxon>Gammaproteobacteria</taxon>
        <taxon>Pseudomonadales</taxon>
        <taxon>Pseudomonadaceae</taxon>
        <taxon>Pseudomonas</taxon>
    </lineage>
</organism>
<feature type="domain" description="DUF4124" evidence="3">
    <location>
        <begin position="15"/>
        <end position="67"/>
    </location>
</feature>
<dbReference type="OrthoDB" id="6366673at2"/>
<evidence type="ECO:0000256" key="2">
    <source>
        <dbReference type="SAM" id="SignalP"/>
    </source>
</evidence>
<name>A0A1C2DM95_9PSED</name>
<dbReference type="AlphaFoldDB" id="A0A1C2DM95"/>
<gene>
    <name evidence="4" type="ORF">BBI10_18820</name>
</gene>
<feature type="signal peptide" evidence="2">
    <location>
        <begin position="1"/>
        <end position="27"/>
    </location>
</feature>
<feature type="compositionally biased region" description="Basic and acidic residues" evidence="1">
    <location>
        <begin position="44"/>
        <end position="53"/>
    </location>
</feature>